<keyword evidence="2 5" id="KW-0812">Transmembrane</keyword>
<evidence type="ECO:0000256" key="5">
    <source>
        <dbReference type="SAM" id="Phobius"/>
    </source>
</evidence>
<dbReference type="Pfam" id="PF02361">
    <property type="entry name" value="CbiQ"/>
    <property type="match status" value="1"/>
</dbReference>
<dbReference type="Proteomes" id="UP001501218">
    <property type="component" value="Unassembled WGS sequence"/>
</dbReference>
<evidence type="ECO:0000313" key="6">
    <source>
        <dbReference type="EMBL" id="GAA2357337.1"/>
    </source>
</evidence>
<dbReference type="PANTHER" id="PTHR33514:SF13">
    <property type="entry name" value="PROTEIN ABCI12, CHLOROPLASTIC"/>
    <property type="match status" value="1"/>
</dbReference>
<evidence type="ECO:0000256" key="4">
    <source>
        <dbReference type="ARBA" id="ARBA00023136"/>
    </source>
</evidence>
<accession>A0ABP5TNM9</accession>
<protein>
    <submittedName>
        <fullName evidence="6">Energy-coupling factor transporter transmembrane protein EcfT</fullName>
    </submittedName>
</protein>
<evidence type="ECO:0000256" key="1">
    <source>
        <dbReference type="ARBA" id="ARBA00004141"/>
    </source>
</evidence>
<reference evidence="7" key="1">
    <citation type="journal article" date="2019" name="Int. J. Syst. Evol. Microbiol.">
        <title>The Global Catalogue of Microorganisms (GCM) 10K type strain sequencing project: providing services to taxonomists for standard genome sequencing and annotation.</title>
        <authorList>
            <consortium name="The Broad Institute Genomics Platform"/>
            <consortium name="The Broad Institute Genome Sequencing Center for Infectious Disease"/>
            <person name="Wu L."/>
            <person name="Ma J."/>
        </authorList>
    </citation>
    <scope>NUCLEOTIDE SEQUENCE [LARGE SCALE GENOMIC DNA]</scope>
    <source>
        <strain evidence="7">JCM 16221</strain>
    </source>
</reference>
<name>A0ABP5TNM9_9PSEU</name>
<feature type="transmembrane region" description="Helical" evidence="5">
    <location>
        <begin position="66"/>
        <end position="84"/>
    </location>
</feature>
<evidence type="ECO:0000256" key="3">
    <source>
        <dbReference type="ARBA" id="ARBA00022989"/>
    </source>
</evidence>
<keyword evidence="4 5" id="KW-0472">Membrane</keyword>
<evidence type="ECO:0000313" key="7">
    <source>
        <dbReference type="Proteomes" id="UP001501218"/>
    </source>
</evidence>
<comment type="caution">
    <text evidence="6">The sequence shown here is derived from an EMBL/GenBank/DDBJ whole genome shotgun (WGS) entry which is preliminary data.</text>
</comment>
<dbReference type="PANTHER" id="PTHR33514">
    <property type="entry name" value="PROTEIN ABCI12, CHLOROPLASTIC"/>
    <property type="match status" value="1"/>
</dbReference>
<dbReference type="CDD" id="cd16914">
    <property type="entry name" value="EcfT"/>
    <property type="match status" value="1"/>
</dbReference>
<keyword evidence="7" id="KW-1185">Reference proteome</keyword>
<dbReference type="RefSeq" id="WP_344134907.1">
    <property type="nucleotide sequence ID" value="NZ_BAAARA010000015.1"/>
</dbReference>
<dbReference type="InterPro" id="IPR003339">
    <property type="entry name" value="ABC/ECF_trnsptr_transmembrane"/>
</dbReference>
<proteinExistence type="predicted"/>
<keyword evidence="3 5" id="KW-1133">Transmembrane helix</keyword>
<gene>
    <name evidence="6" type="ORF">GCM10009854_39680</name>
</gene>
<sequence>MNPLGLYEPGGSIAHRLGAGWKLLSLLVFAVLTFALGSPIGLAVLVAVVLAGYALARIPLRRCWQLARFLVPVTVIVFGLQWWMLGFDRATVISLRLFAALAAANLFTLVTRVDDLVSAVERALGPLRRFGVRPESVGLLVGLTLQAVAALSTIAADVREAQRARGADRSVPAFAVPFLVRTLRHADHLGEALAARGVGDED</sequence>
<comment type="subcellular location">
    <subcellularLocation>
        <location evidence="1">Membrane</location>
        <topology evidence="1">Multi-pass membrane protein</topology>
    </subcellularLocation>
</comment>
<feature type="transmembrane region" description="Helical" evidence="5">
    <location>
        <begin position="26"/>
        <end position="54"/>
    </location>
</feature>
<organism evidence="6 7">
    <name type="scientific">Saccharopolyspora halophila</name>
    <dbReference type="NCBI Taxonomy" id="405551"/>
    <lineage>
        <taxon>Bacteria</taxon>
        <taxon>Bacillati</taxon>
        <taxon>Actinomycetota</taxon>
        <taxon>Actinomycetes</taxon>
        <taxon>Pseudonocardiales</taxon>
        <taxon>Pseudonocardiaceae</taxon>
        <taxon>Saccharopolyspora</taxon>
    </lineage>
</organism>
<evidence type="ECO:0000256" key="2">
    <source>
        <dbReference type="ARBA" id="ARBA00022692"/>
    </source>
</evidence>
<dbReference type="EMBL" id="BAAARA010000015">
    <property type="protein sequence ID" value="GAA2357337.1"/>
    <property type="molecule type" value="Genomic_DNA"/>
</dbReference>